<keyword evidence="4" id="KW-0472">Membrane</keyword>
<dbReference type="Proteomes" id="UP000282654">
    <property type="component" value="Unassembled WGS sequence"/>
</dbReference>
<dbReference type="SUPFAM" id="SSF53850">
    <property type="entry name" value="Periplasmic binding protein-like II"/>
    <property type="match status" value="1"/>
</dbReference>
<organism evidence="6 7">
    <name type="scientific">Thermodesulfitimonas autotrophica</name>
    <dbReference type="NCBI Taxonomy" id="1894989"/>
    <lineage>
        <taxon>Bacteria</taxon>
        <taxon>Bacillati</taxon>
        <taxon>Bacillota</taxon>
        <taxon>Clostridia</taxon>
        <taxon>Thermoanaerobacterales</taxon>
        <taxon>Thermoanaerobacteraceae</taxon>
        <taxon>Thermodesulfitimonas</taxon>
    </lineage>
</organism>
<dbReference type="RefSeq" id="WP_245963152.1">
    <property type="nucleotide sequence ID" value="NZ_RKRE01000003.1"/>
</dbReference>
<evidence type="ECO:0000256" key="3">
    <source>
        <dbReference type="ARBA" id="ARBA00022729"/>
    </source>
</evidence>
<dbReference type="InterPro" id="IPR001638">
    <property type="entry name" value="Solute-binding_3/MltF_N"/>
</dbReference>
<dbReference type="Gene3D" id="3.40.190.10">
    <property type="entry name" value="Periplasmic binding protein-like II"/>
    <property type="match status" value="2"/>
</dbReference>
<accession>A0A3N5ADV3</accession>
<comment type="similarity">
    <text evidence="2">Belongs to the bacterial solute-binding protein SsuA/TauA family.</text>
</comment>
<dbReference type="InterPro" id="IPR015168">
    <property type="entry name" value="SsuA/THI5"/>
</dbReference>
<proteinExistence type="inferred from homology"/>
<feature type="transmembrane region" description="Helical" evidence="4">
    <location>
        <begin position="29"/>
        <end position="48"/>
    </location>
</feature>
<name>A0A3N5ADV3_9THEO</name>
<feature type="domain" description="Solute-binding protein family 3/N-terminal" evidence="5">
    <location>
        <begin position="56"/>
        <end position="285"/>
    </location>
</feature>
<evidence type="ECO:0000259" key="5">
    <source>
        <dbReference type="SMART" id="SM00062"/>
    </source>
</evidence>
<evidence type="ECO:0000313" key="7">
    <source>
        <dbReference type="Proteomes" id="UP000282654"/>
    </source>
</evidence>
<evidence type="ECO:0000256" key="2">
    <source>
        <dbReference type="ARBA" id="ARBA00010742"/>
    </source>
</evidence>
<dbReference type="AlphaFoldDB" id="A0A3N5ADV3"/>
<dbReference type="Pfam" id="PF09084">
    <property type="entry name" value="NMT1"/>
    <property type="match status" value="1"/>
</dbReference>
<dbReference type="PANTHER" id="PTHR30024">
    <property type="entry name" value="ALIPHATIC SULFONATES-BINDING PROTEIN-RELATED"/>
    <property type="match status" value="1"/>
</dbReference>
<dbReference type="GO" id="GO:0042597">
    <property type="term" value="C:periplasmic space"/>
    <property type="evidence" value="ECO:0007669"/>
    <property type="project" value="UniProtKB-SubCell"/>
</dbReference>
<evidence type="ECO:0000313" key="6">
    <source>
        <dbReference type="EMBL" id="RPF43046.1"/>
    </source>
</evidence>
<dbReference type="SMART" id="SM00062">
    <property type="entry name" value="PBPb"/>
    <property type="match status" value="1"/>
</dbReference>
<sequence length="345" mass="36637">MAKTGRRSLRRVCSILPGQAGFTPARLRAAAGAALLAGLLLVFALLGAGCGTKPAALTVGLLPITDNLPFWVAEQKGYFRDAGVAVKFISFPSAVERDSAFTAGQIDVAVGDLLAVAQMRQGGTKVKAIALCQGVRPEEGRFAVLAAPGSGLRTVADLKNVPIACSLKTINEYVLDRLLTAEGFKPEEIKKVAIPKIPVRLEALLNGTVKAAILPDPFAALAEAKGARLIIDDTKSNISQTVIIAREETIDRNLTGLKRLLAAYNRAVRDIQRDPTAQVPLLKEKARVPEPVLPGGRHGMKLIFSPAQLPAPADVQAVVDWLTAKGILKAPVRYDDLVEKRVLGG</sequence>
<gene>
    <name evidence="6" type="ORF">EDD75_2165</name>
</gene>
<keyword evidence="4" id="KW-1133">Transmembrane helix</keyword>
<keyword evidence="3" id="KW-0732">Signal</keyword>
<dbReference type="EMBL" id="RKRE01000003">
    <property type="protein sequence ID" value="RPF43046.1"/>
    <property type="molecule type" value="Genomic_DNA"/>
</dbReference>
<reference evidence="6 7" key="1">
    <citation type="submission" date="2018-11" db="EMBL/GenBank/DDBJ databases">
        <title>Genomic Encyclopedia of Type Strains, Phase IV (KMG-IV): sequencing the most valuable type-strain genomes for metagenomic binning, comparative biology and taxonomic classification.</title>
        <authorList>
            <person name="Goeker M."/>
        </authorList>
    </citation>
    <scope>NUCLEOTIDE SEQUENCE [LARGE SCALE GENOMIC DNA]</scope>
    <source>
        <strain evidence="6 7">DSM 102936</strain>
    </source>
</reference>
<comment type="caution">
    <text evidence="6">The sequence shown here is derived from an EMBL/GenBank/DDBJ whole genome shotgun (WGS) entry which is preliminary data.</text>
</comment>
<comment type="subcellular location">
    <subcellularLocation>
        <location evidence="1">Periplasm</location>
    </subcellularLocation>
</comment>
<dbReference type="PANTHER" id="PTHR30024:SF47">
    <property type="entry name" value="TAURINE-BINDING PERIPLASMIC PROTEIN"/>
    <property type="match status" value="1"/>
</dbReference>
<evidence type="ECO:0000256" key="1">
    <source>
        <dbReference type="ARBA" id="ARBA00004418"/>
    </source>
</evidence>
<keyword evidence="4" id="KW-0812">Transmembrane</keyword>
<keyword evidence="7" id="KW-1185">Reference proteome</keyword>
<protein>
    <submittedName>
        <fullName evidence="6">NitT/TauT family transport system substrate-binding protein</fullName>
    </submittedName>
</protein>
<evidence type="ECO:0000256" key="4">
    <source>
        <dbReference type="SAM" id="Phobius"/>
    </source>
</evidence>